<evidence type="ECO:0008006" key="3">
    <source>
        <dbReference type="Google" id="ProtNLM"/>
    </source>
</evidence>
<dbReference type="OrthoDB" id="8607264at2"/>
<dbReference type="STRING" id="1115515.EV102420_16_00320"/>
<dbReference type="RefSeq" id="WP_042393084.1">
    <property type="nucleotide sequence ID" value="NZ_BBMZ01000016.1"/>
</dbReference>
<reference evidence="1 2" key="1">
    <citation type="submission" date="2014-09" db="EMBL/GenBank/DDBJ databases">
        <title>Whole genome shotgun sequence of Escherichia vulneris NBRC 102420.</title>
        <authorList>
            <person name="Yoshida Y."/>
            <person name="Hosoyama A."/>
            <person name="Tsuchikane K."/>
            <person name="Ohji S."/>
            <person name="Ichikawa N."/>
            <person name="Kimura A."/>
            <person name="Yamazoe A."/>
            <person name="Ezaki T."/>
            <person name="Fujita N."/>
        </authorList>
    </citation>
    <scope>NUCLEOTIDE SEQUENCE [LARGE SCALE GENOMIC DNA]</scope>
    <source>
        <strain evidence="1 2">NBRC 102420</strain>
    </source>
</reference>
<dbReference type="PIRSF" id="PIRSF018634">
    <property type="entry name" value="UCP018634"/>
    <property type="match status" value="1"/>
</dbReference>
<name>A0A090V595_PSEVU</name>
<keyword evidence="2" id="KW-1185">Reference proteome</keyword>
<gene>
    <name evidence="1" type="ORF">EV102420_16_00320</name>
</gene>
<evidence type="ECO:0000313" key="2">
    <source>
        <dbReference type="Proteomes" id="UP000029462"/>
    </source>
</evidence>
<dbReference type="Proteomes" id="UP000029462">
    <property type="component" value="Unassembled WGS sequence"/>
</dbReference>
<comment type="caution">
    <text evidence="1">The sequence shown here is derived from an EMBL/GenBank/DDBJ whole genome shotgun (WGS) entry which is preliminary data.</text>
</comment>
<evidence type="ECO:0000313" key="1">
    <source>
        <dbReference type="EMBL" id="GAL59313.1"/>
    </source>
</evidence>
<dbReference type="EMBL" id="BBMZ01000016">
    <property type="protein sequence ID" value="GAL59313.1"/>
    <property type="molecule type" value="Genomic_DNA"/>
</dbReference>
<protein>
    <recommendedName>
        <fullName evidence="3">Type II toxin-antitoxin system RelE/ParE family toxin</fullName>
    </recommendedName>
</protein>
<dbReference type="AlphaFoldDB" id="A0A090V595"/>
<proteinExistence type="predicted"/>
<organism evidence="1 2">
    <name type="scientific">Pseudescherichia vulneris NBRC 102420</name>
    <dbReference type="NCBI Taxonomy" id="1115515"/>
    <lineage>
        <taxon>Bacteria</taxon>
        <taxon>Pseudomonadati</taxon>
        <taxon>Pseudomonadota</taxon>
        <taxon>Gammaproteobacteria</taxon>
        <taxon>Enterobacterales</taxon>
        <taxon>Enterobacteriaceae</taxon>
        <taxon>Pseudescherichia</taxon>
    </lineage>
</organism>
<sequence length="121" mass="14087">MRVFKTKWFSKTAKNHAIKDDELCLAINAVYEGKVDDLGGGVYKKRLNHNRDRAIILAKGGRNWFYTFLYAKQDMANITHEELTGFRTLAKHYACLKTEKLSLLIDAKELLEICHDRKREI</sequence>
<dbReference type="InterPro" id="IPR009387">
    <property type="entry name" value="HigB-2"/>
</dbReference>
<dbReference type="Pfam" id="PF06296">
    <property type="entry name" value="RelE"/>
    <property type="match status" value="1"/>
</dbReference>
<accession>A0A090V595</accession>
<dbReference type="eggNOG" id="COG4737">
    <property type="taxonomic scope" value="Bacteria"/>
</dbReference>